<accession>A0A6T7SY00</accession>
<name>A0A6T7SY00_9EUKA</name>
<evidence type="ECO:0000259" key="2">
    <source>
        <dbReference type="Pfam" id="PF01182"/>
    </source>
</evidence>
<gene>
    <name evidence="3" type="ORF">PANT1444_LOCUS14447</name>
    <name evidence="4" type="ORF">PANT1444_LOCUS14448</name>
</gene>
<dbReference type="InterPro" id="IPR037171">
    <property type="entry name" value="NagB/RpiA_transferase-like"/>
</dbReference>
<dbReference type="EMBL" id="HBEP01025387">
    <property type="protein sequence ID" value="CAD8497491.1"/>
    <property type="molecule type" value="Transcribed_RNA"/>
</dbReference>
<organism evidence="4">
    <name type="scientific">Phaeocystis antarctica</name>
    <dbReference type="NCBI Taxonomy" id="33657"/>
    <lineage>
        <taxon>Eukaryota</taxon>
        <taxon>Haptista</taxon>
        <taxon>Haptophyta</taxon>
        <taxon>Prymnesiophyceae</taxon>
        <taxon>Phaeocystales</taxon>
        <taxon>Phaeocystaceae</taxon>
        <taxon>Phaeocystis</taxon>
    </lineage>
</organism>
<reference evidence="4" key="1">
    <citation type="submission" date="2021-01" db="EMBL/GenBank/DDBJ databases">
        <authorList>
            <person name="Corre E."/>
            <person name="Pelletier E."/>
            <person name="Niang G."/>
            <person name="Scheremetjew M."/>
            <person name="Finn R."/>
            <person name="Kale V."/>
            <person name="Holt S."/>
            <person name="Cochrane G."/>
            <person name="Meng A."/>
            <person name="Brown T."/>
            <person name="Cohen L."/>
        </authorList>
    </citation>
    <scope>NUCLEOTIDE SEQUENCE</scope>
    <source>
        <strain evidence="4">CCMP1374</strain>
    </source>
</reference>
<dbReference type="EMBL" id="HBEP01025386">
    <property type="protein sequence ID" value="CAD8497489.1"/>
    <property type="molecule type" value="Transcribed_RNA"/>
</dbReference>
<dbReference type="GO" id="GO:0005975">
    <property type="term" value="P:carbohydrate metabolic process"/>
    <property type="evidence" value="ECO:0007669"/>
    <property type="project" value="InterPro"/>
</dbReference>
<feature type="chain" id="PRO_5035584978" description="Glucosamine/galactosamine-6-phosphate isomerase domain-containing protein" evidence="1">
    <location>
        <begin position="20"/>
        <end position="286"/>
    </location>
</feature>
<evidence type="ECO:0000256" key="1">
    <source>
        <dbReference type="SAM" id="SignalP"/>
    </source>
</evidence>
<dbReference type="Pfam" id="PF01182">
    <property type="entry name" value="Glucosamine_iso"/>
    <property type="match status" value="1"/>
</dbReference>
<evidence type="ECO:0000313" key="4">
    <source>
        <dbReference type="EMBL" id="CAD8497491.1"/>
    </source>
</evidence>
<dbReference type="PANTHER" id="PTHR11054">
    <property type="entry name" value="6-PHOSPHOGLUCONOLACTONASE"/>
    <property type="match status" value="1"/>
</dbReference>
<proteinExistence type="predicted"/>
<dbReference type="AlphaFoldDB" id="A0A6T7SY00"/>
<dbReference type="SUPFAM" id="SSF100950">
    <property type="entry name" value="NagB/RpiA/CoA transferase-like"/>
    <property type="match status" value="1"/>
</dbReference>
<dbReference type="InterPro" id="IPR006148">
    <property type="entry name" value="Glc/Gal-6P_isomerase"/>
</dbReference>
<sequence length="286" mass="29791">MSLSLFSACSGLVLPSSLAPQTVSRASAARMACVEEFSISREIKSVRIFDGGYDTNICDEVTAAAQSCIEEKGSFSLCIPGGSVVAALANLKADGADWTKMHVFFCNEKVPSLPCITGALEITNTIGVPEANVHGFGPDGTPTELAAKYTELLKSHPSIDNSGGMPSMDMMLLGTGPDGHCGCLFPDTPEIQATGTGKVVMAGNDKRADGDFLAVSMDVMCATKIVIVSAAGEGRAEMVATALSGEFGAFDCPAGMVEAAGETLWFTDEGGISKFDEDIEDDEDEE</sequence>
<dbReference type="InterPro" id="IPR039104">
    <property type="entry name" value="6PGL"/>
</dbReference>
<feature type="signal peptide" evidence="1">
    <location>
        <begin position="1"/>
        <end position="19"/>
    </location>
</feature>
<protein>
    <recommendedName>
        <fullName evidence="2">Glucosamine/galactosamine-6-phosphate isomerase domain-containing protein</fullName>
    </recommendedName>
</protein>
<keyword evidence="1" id="KW-0732">Signal</keyword>
<dbReference type="PANTHER" id="PTHR11054:SF0">
    <property type="entry name" value="6-PHOSPHOGLUCONOLACTONASE"/>
    <property type="match status" value="1"/>
</dbReference>
<evidence type="ECO:0000313" key="3">
    <source>
        <dbReference type="EMBL" id="CAD8497489.1"/>
    </source>
</evidence>
<dbReference type="Gene3D" id="3.40.50.1360">
    <property type="match status" value="1"/>
</dbReference>
<feature type="domain" description="Glucosamine/galactosamine-6-phosphate isomerase" evidence="2">
    <location>
        <begin position="56"/>
        <end position="265"/>
    </location>
</feature>